<keyword evidence="2" id="KW-1185">Reference proteome</keyword>
<dbReference type="Proteomes" id="UP000735302">
    <property type="component" value="Unassembled WGS sequence"/>
</dbReference>
<accession>A0AAV4BDU9</accession>
<organism evidence="1 2">
    <name type="scientific">Plakobranchus ocellatus</name>
    <dbReference type="NCBI Taxonomy" id="259542"/>
    <lineage>
        <taxon>Eukaryota</taxon>
        <taxon>Metazoa</taxon>
        <taxon>Spiralia</taxon>
        <taxon>Lophotrochozoa</taxon>
        <taxon>Mollusca</taxon>
        <taxon>Gastropoda</taxon>
        <taxon>Heterobranchia</taxon>
        <taxon>Euthyneura</taxon>
        <taxon>Panpulmonata</taxon>
        <taxon>Sacoglossa</taxon>
        <taxon>Placobranchoidea</taxon>
        <taxon>Plakobranchidae</taxon>
        <taxon>Plakobranchus</taxon>
    </lineage>
</organism>
<proteinExistence type="predicted"/>
<dbReference type="AlphaFoldDB" id="A0AAV4BDU9"/>
<evidence type="ECO:0000313" key="1">
    <source>
        <dbReference type="EMBL" id="GFO21536.1"/>
    </source>
</evidence>
<sequence>MANYLIMPYAKNNQNPTPGSPMLGLNVGPTLLFIPSLRGDACNLQRAVCSRFESAISTWVKELEITYSWTGYIKTQLAEKN</sequence>
<reference evidence="1 2" key="1">
    <citation type="journal article" date="2021" name="Elife">
        <title>Chloroplast acquisition without the gene transfer in kleptoplastic sea slugs, Plakobranchus ocellatus.</title>
        <authorList>
            <person name="Maeda T."/>
            <person name="Takahashi S."/>
            <person name="Yoshida T."/>
            <person name="Shimamura S."/>
            <person name="Takaki Y."/>
            <person name="Nagai Y."/>
            <person name="Toyoda A."/>
            <person name="Suzuki Y."/>
            <person name="Arimoto A."/>
            <person name="Ishii H."/>
            <person name="Satoh N."/>
            <person name="Nishiyama T."/>
            <person name="Hasebe M."/>
            <person name="Maruyama T."/>
            <person name="Minagawa J."/>
            <person name="Obokata J."/>
            <person name="Shigenobu S."/>
        </authorList>
    </citation>
    <scope>NUCLEOTIDE SEQUENCE [LARGE SCALE GENOMIC DNA]</scope>
</reference>
<dbReference type="EMBL" id="BLXT01005260">
    <property type="protein sequence ID" value="GFO21536.1"/>
    <property type="molecule type" value="Genomic_DNA"/>
</dbReference>
<evidence type="ECO:0000313" key="2">
    <source>
        <dbReference type="Proteomes" id="UP000735302"/>
    </source>
</evidence>
<protein>
    <submittedName>
        <fullName evidence="1">Uncharacterized protein</fullName>
    </submittedName>
</protein>
<comment type="caution">
    <text evidence="1">The sequence shown here is derived from an EMBL/GenBank/DDBJ whole genome shotgun (WGS) entry which is preliminary data.</text>
</comment>
<name>A0AAV4BDU9_9GAST</name>
<gene>
    <name evidence="1" type="ORF">PoB_004804100</name>
</gene>